<feature type="region of interest" description="Disordered" evidence="1">
    <location>
        <begin position="32"/>
        <end position="58"/>
    </location>
</feature>
<evidence type="ECO:0000256" key="1">
    <source>
        <dbReference type="SAM" id="MobiDB-lite"/>
    </source>
</evidence>
<dbReference type="AlphaFoldDB" id="A0AAV4AMV6"/>
<gene>
    <name evidence="2" type="ORF">PoB_003474000</name>
</gene>
<evidence type="ECO:0000313" key="3">
    <source>
        <dbReference type="Proteomes" id="UP000735302"/>
    </source>
</evidence>
<name>A0AAV4AMV6_9GAST</name>
<proteinExistence type="predicted"/>
<evidence type="ECO:0000313" key="2">
    <source>
        <dbReference type="EMBL" id="GFO08235.1"/>
    </source>
</evidence>
<organism evidence="2 3">
    <name type="scientific">Plakobranchus ocellatus</name>
    <dbReference type="NCBI Taxonomy" id="259542"/>
    <lineage>
        <taxon>Eukaryota</taxon>
        <taxon>Metazoa</taxon>
        <taxon>Spiralia</taxon>
        <taxon>Lophotrochozoa</taxon>
        <taxon>Mollusca</taxon>
        <taxon>Gastropoda</taxon>
        <taxon>Heterobranchia</taxon>
        <taxon>Euthyneura</taxon>
        <taxon>Panpulmonata</taxon>
        <taxon>Sacoglossa</taxon>
        <taxon>Placobranchoidea</taxon>
        <taxon>Plakobranchidae</taxon>
        <taxon>Plakobranchus</taxon>
    </lineage>
</organism>
<comment type="caution">
    <text evidence="2">The sequence shown here is derived from an EMBL/GenBank/DDBJ whole genome shotgun (WGS) entry which is preliminary data.</text>
</comment>
<dbReference type="EMBL" id="BLXT01003952">
    <property type="protein sequence ID" value="GFO08235.1"/>
    <property type="molecule type" value="Genomic_DNA"/>
</dbReference>
<sequence length="91" mass="10251">MFAAVFMETLPCRQRMAFRDLLAHPEGRTLARSRHSDKTCKTVSSRSTHRRHTIVAHQPCRARSDRRSVYPALARKICTPCSCAGPALRAS</sequence>
<reference evidence="2 3" key="1">
    <citation type="journal article" date="2021" name="Elife">
        <title>Chloroplast acquisition without the gene transfer in kleptoplastic sea slugs, Plakobranchus ocellatus.</title>
        <authorList>
            <person name="Maeda T."/>
            <person name="Takahashi S."/>
            <person name="Yoshida T."/>
            <person name="Shimamura S."/>
            <person name="Takaki Y."/>
            <person name="Nagai Y."/>
            <person name="Toyoda A."/>
            <person name="Suzuki Y."/>
            <person name="Arimoto A."/>
            <person name="Ishii H."/>
            <person name="Satoh N."/>
            <person name="Nishiyama T."/>
            <person name="Hasebe M."/>
            <person name="Maruyama T."/>
            <person name="Minagawa J."/>
            <person name="Obokata J."/>
            <person name="Shigenobu S."/>
        </authorList>
    </citation>
    <scope>NUCLEOTIDE SEQUENCE [LARGE SCALE GENOMIC DNA]</scope>
</reference>
<protein>
    <submittedName>
        <fullName evidence="2">Uncharacterized protein</fullName>
    </submittedName>
</protein>
<accession>A0AAV4AMV6</accession>
<dbReference type="Proteomes" id="UP000735302">
    <property type="component" value="Unassembled WGS sequence"/>
</dbReference>
<keyword evidence="3" id="KW-1185">Reference proteome</keyword>